<keyword evidence="5" id="KW-0816">Tricarboxylic acid cycle</keyword>
<feature type="domain" description="Lipoyl-binding" evidence="12">
    <location>
        <begin position="46"/>
        <end position="121"/>
    </location>
</feature>
<dbReference type="AlphaFoldDB" id="A0A2T9YVX6"/>
<dbReference type="Pfam" id="PF00364">
    <property type="entry name" value="Biotin_lipoyl"/>
    <property type="match status" value="1"/>
</dbReference>
<feature type="region of interest" description="Disordered" evidence="11">
    <location>
        <begin position="122"/>
        <end position="199"/>
    </location>
</feature>
<evidence type="ECO:0000256" key="6">
    <source>
        <dbReference type="ARBA" id="ARBA00022679"/>
    </source>
</evidence>
<dbReference type="FunFam" id="3.30.559.10:FF:000007">
    <property type="entry name" value="Dihydrolipoamide acetyltransferase component of pyruvate dehydrogenase complex"/>
    <property type="match status" value="1"/>
</dbReference>
<dbReference type="InterPro" id="IPR050537">
    <property type="entry name" value="2-oxoacid_dehydrogenase"/>
</dbReference>
<dbReference type="Pfam" id="PF00198">
    <property type="entry name" value="2-oxoacid_dh"/>
    <property type="match status" value="1"/>
</dbReference>
<dbReference type="GO" id="GO:0005739">
    <property type="term" value="C:mitochondrion"/>
    <property type="evidence" value="ECO:0007669"/>
    <property type="project" value="TreeGrafter"/>
</dbReference>
<keyword evidence="7" id="KW-0450">Lipoyl</keyword>
<dbReference type="PROSITE" id="PS00189">
    <property type="entry name" value="LIPOYL"/>
    <property type="match status" value="1"/>
</dbReference>
<dbReference type="EC" id="2.3.1.61" evidence="4"/>
<dbReference type="SUPFAM" id="SSF51230">
    <property type="entry name" value="Single hybrid motif"/>
    <property type="match status" value="1"/>
</dbReference>
<evidence type="ECO:0000256" key="9">
    <source>
        <dbReference type="ARBA" id="ARBA00023315"/>
    </source>
</evidence>
<gene>
    <name evidence="13" type="ORF">BB559_002354</name>
</gene>
<dbReference type="GO" id="GO:0006099">
    <property type="term" value="P:tricarboxylic acid cycle"/>
    <property type="evidence" value="ECO:0007669"/>
    <property type="project" value="UniProtKB-KW"/>
</dbReference>
<protein>
    <recommendedName>
        <fullName evidence="4">dihydrolipoyllysine-residue succinyltransferase</fullName>
        <ecNumber evidence="4">2.3.1.61</ecNumber>
    </recommendedName>
    <alternativeName>
        <fullName evidence="10">2-oxoglutarate dehydrogenase complex component E2</fullName>
    </alternativeName>
</protein>
<dbReference type="PANTHER" id="PTHR43416">
    <property type="entry name" value="DIHYDROLIPOYLLYSINE-RESIDUE SUCCINYLTRANSFERASE COMPONENT OF 2-OXOGLUTARATE DEHYDROGENASE COMPLEX, MITOCHONDRIAL-RELATED"/>
    <property type="match status" value="1"/>
</dbReference>
<dbReference type="Gene3D" id="3.30.559.10">
    <property type="entry name" value="Chloramphenicol acetyltransferase-like domain"/>
    <property type="match status" value="1"/>
</dbReference>
<dbReference type="NCBIfam" id="TIGR01347">
    <property type="entry name" value="sucB"/>
    <property type="match status" value="1"/>
</dbReference>
<dbReference type="InterPro" id="IPR011053">
    <property type="entry name" value="Single_hybrid_motif"/>
</dbReference>
<dbReference type="GO" id="GO:0004149">
    <property type="term" value="F:dihydrolipoyllysine-residue succinyltransferase activity"/>
    <property type="evidence" value="ECO:0007669"/>
    <property type="project" value="UniProtKB-EC"/>
</dbReference>
<comment type="cofactor">
    <cofactor evidence="1">
        <name>(R)-lipoate</name>
        <dbReference type="ChEBI" id="CHEBI:83088"/>
    </cofactor>
</comment>
<proteinExistence type="inferred from homology"/>
<dbReference type="InterPro" id="IPR003016">
    <property type="entry name" value="2-oxoA_DH_lipoyl-BS"/>
</dbReference>
<dbReference type="GO" id="GO:0045252">
    <property type="term" value="C:oxoglutarate dehydrogenase complex"/>
    <property type="evidence" value="ECO:0007669"/>
    <property type="project" value="InterPro"/>
</dbReference>
<feature type="compositionally biased region" description="Low complexity" evidence="11">
    <location>
        <begin position="124"/>
        <end position="135"/>
    </location>
</feature>
<evidence type="ECO:0000256" key="11">
    <source>
        <dbReference type="SAM" id="MobiDB-lite"/>
    </source>
</evidence>
<evidence type="ECO:0000256" key="10">
    <source>
        <dbReference type="ARBA" id="ARBA00032406"/>
    </source>
</evidence>
<evidence type="ECO:0000256" key="5">
    <source>
        <dbReference type="ARBA" id="ARBA00022532"/>
    </source>
</evidence>
<evidence type="ECO:0000256" key="4">
    <source>
        <dbReference type="ARBA" id="ARBA00012945"/>
    </source>
</evidence>
<name>A0A2T9YVX6_9FUNG</name>
<comment type="similarity">
    <text evidence="3">Belongs to the 2-oxoacid dehydrogenase family.</text>
</comment>
<dbReference type="STRING" id="61424.A0A2T9YVX6"/>
<dbReference type="PANTHER" id="PTHR43416:SF5">
    <property type="entry name" value="DIHYDROLIPOYLLYSINE-RESIDUE SUCCINYLTRANSFERASE COMPONENT OF 2-OXOGLUTARATE DEHYDROGENASE COMPLEX, MITOCHONDRIAL"/>
    <property type="match status" value="1"/>
</dbReference>
<evidence type="ECO:0000313" key="14">
    <source>
        <dbReference type="Proteomes" id="UP000245699"/>
    </source>
</evidence>
<evidence type="ECO:0000313" key="13">
    <source>
        <dbReference type="EMBL" id="PVU96492.1"/>
    </source>
</evidence>
<evidence type="ECO:0000256" key="7">
    <source>
        <dbReference type="ARBA" id="ARBA00022823"/>
    </source>
</evidence>
<dbReference type="PROSITE" id="PS50968">
    <property type="entry name" value="BIOTINYL_LIPOYL"/>
    <property type="match status" value="1"/>
</dbReference>
<keyword evidence="9" id="KW-0012">Acyltransferase</keyword>
<reference evidence="13 14" key="1">
    <citation type="journal article" date="2018" name="MBio">
        <title>Comparative Genomics Reveals the Core Gene Toolbox for the Fungus-Insect Symbiosis.</title>
        <authorList>
            <person name="Wang Y."/>
            <person name="Stata M."/>
            <person name="Wang W."/>
            <person name="Stajich J.E."/>
            <person name="White M.M."/>
            <person name="Moncalvo J.M."/>
        </authorList>
    </citation>
    <scope>NUCLEOTIDE SEQUENCE [LARGE SCALE GENOMIC DNA]</scope>
    <source>
        <strain evidence="13 14">AUS-77-4</strain>
    </source>
</reference>
<dbReference type="OrthoDB" id="5391403at2759"/>
<dbReference type="EMBL" id="MBFT01000143">
    <property type="protein sequence ID" value="PVU96492.1"/>
    <property type="molecule type" value="Genomic_DNA"/>
</dbReference>
<feature type="compositionally biased region" description="Pro residues" evidence="11">
    <location>
        <begin position="142"/>
        <end position="179"/>
    </location>
</feature>
<keyword evidence="14" id="KW-1185">Reference proteome</keyword>
<dbReference type="CDD" id="cd06849">
    <property type="entry name" value="lipoyl_domain"/>
    <property type="match status" value="1"/>
</dbReference>
<keyword evidence="6" id="KW-0808">Transferase</keyword>
<comment type="pathway">
    <text evidence="2">Amino-acid degradation; L-lysine degradation via saccharopine pathway; glutaryl-CoA from L-lysine: step 6/6.</text>
</comment>
<dbReference type="InterPro" id="IPR006255">
    <property type="entry name" value="SucB"/>
</dbReference>
<dbReference type="InterPro" id="IPR001078">
    <property type="entry name" value="2-oxoacid_DH_actylTfrase"/>
</dbReference>
<comment type="caution">
    <text evidence="13">The sequence shown here is derived from an EMBL/GenBank/DDBJ whole genome shotgun (WGS) entry which is preliminary data.</text>
</comment>
<organism evidence="13 14">
    <name type="scientific">Furculomyces boomerangus</name>
    <dbReference type="NCBI Taxonomy" id="61424"/>
    <lineage>
        <taxon>Eukaryota</taxon>
        <taxon>Fungi</taxon>
        <taxon>Fungi incertae sedis</taxon>
        <taxon>Zoopagomycota</taxon>
        <taxon>Kickxellomycotina</taxon>
        <taxon>Harpellomycetes</taxon>
        <taxon>Harpellales</taxon>
        <taxon>Harpellaceae</taxon>
        <taxon>Furculomyces</taxon>
    </lineage>
</organism>
<dbReference type="SUPFAM" id="SSF52777">
    <property type="entry name" value="CoA-dependent acyltransferases"/>
    <property type="match status" value="1"/>
</dbReference>
<evidence type="ECO:0000259" key="12">
    <source>
        <dbReference type="PROSITE" id="PS50968"/>
    </source>
</evidence>
<dbReference type="InterPro" id="IPR000089">
    <property type="entry name" value="Biotin_lipoyl"/>
</dbReference>
<accession>A0A2T9YVX6</accession>
<dbReference type="UniPathway" id="UPA00868">
    <property type="reaction ID" value="UER00840"/>
</dbReference>
<evidence type="ECO:0000256" key="3">
    <source>
        <dbReference type="ARBA" id="ARBA00007317"/>
    </source>
</evidence>
<dbReference type="Proteomes" id="UP000245699">
    <property type="component" value="Unassembled WGS sequence"/>
</dbReference>
<keyword evidence="8" id="KW-0809">Transit peptide</keyword>
<dbReference type="GO" id="GO:0033512">
    <property type="term" value="P:L-lysine catabolic process to acetyl-CoA via saccharopine"/>
    <property type="evidence" value="ECO:0007669"/>
    <property type="project" value="UniProtKB-UniPathway"/>
</dbReference>
<sequence length="429" mass="46566">MSIKALSKIPSFLPKLSYHARAAYPIAQQLSSINFIQSRRYADSKLFTVKVPHLADSITEGTFKTWQKEIGEFVALDEEIGSIETDKVDIPINSPVQGVMKELLVANDENVVVGQNLCTIDTESSASASPTPAKPVETPVKAPEPTPVVKASPPPQEQPKAAAPPPPAQTPKAPAPTAPTPAQTTPAPVETKQATGLRTERKVVMSRMRARIAERLKQSQNTSASLTTFNEIDMTNLMKLRSKYKDTILEKHGVKFGFMSTFVAACAKGVARIPEVNARVDGDSIVYSDFFDVSVAVATPKGLVTPIVRNAEQMSLVEIEREIAKLGAKARDNKLTLEELSGGTFTISNGGIFGSLLGTPIINMPQSAILGMHSIKNRPVAVGDKVEIRPMMYVALSYDHRIIDGREASTFLVTIKDIIENPERLLLDI</sequence>
<dbReference type="InterPro" id="IPR023213">
    <property type="entry name" value="CAT-like_dom_sf"/>
</dbReference>
<dbReference type="Gene3D" id="2.40.50.100">
    <property type="match status" value="1"/>
</dbReference>
<evidence type="ECO:0000256" key="2">
    <source>
        <dbReference type="ARBA" id="ARBA00005145"/>
    </source>
</evidence>
<evidence type="ECO:0000256" key="1">
    <source>
        <dbReference type="ARBA" id="ARBA00001938"/>
    </source>
</evidence>
<evidence type="ECO:0000256" key="8">
    <source>
        <dbReference type="ARBA" id="ARBA00022946"/>
    </source>
</evidence>